<name>A0A455SG97_9CHLR</name>
<dbReference type="GO" id="GO:0003677">
    <property type="term" value="F:DNA binding"/>
    <property type="evidence" value="ECO:0007669"/>
    <property type="project" value="InterPro"/>
</dbReference>
<organism evidence="1">
    <name type="scientific">Thermosporothrix sp. COM3</name>
    <dbReference type="NCBI Taxonomy" id="2490863"/>
    <lineage>
        <taxon>Bacteria</taxon>
        <taxon>Bacillati</taxon>
        <taxon>Chloroflexota</taxon>
        <taxon>Ktedonobacteria</taxon>
        <taxon>Ktedonobacterales</taxon>
        <taxon>Thermosporotrichaceae</taxon>
        <taxon>Thermosporothrix</taxon>
    </lineage>
</organism>
<evidence type="ECO:0008006" key="2">
    <source>
        <dbReference type="Google" id="ProtNLM"/>
    </source>
</evidence>
<accession>A0A455SG97</accession>
<dbReference type="InterPro" id="IPR036388">
    <property type="entry name" value="WH-like_DNA-bd_sf"/>
</dbReference>
<dbReference type="EMBL" id="AP019376">
    <property type="protein sequence ID" value="BBH87483.1"/>
    <property type="molecule type" value="Genomic_DNA"/>
</dbReference>
<dbReference type="GO" id="GO:0006355">
    <property type="term" value="P:regulation of DNA-templated transcription"/>
    <property type="evidence" value="ECO:0007669"/>
    <property type="project" value="InterPro"/>
</dbReference>
<dbReference type="AlphaFoldDB" id="A0A455SG97"/>
<dbReference type="SUPFAM" id="SSF46894">
    <property type="entry name" value="C-terminal effector domain of the bipartite response regulators"/>
    <property type="match status" value="1"/>
</dbReference>
<evidence type="ECO:0000313" key="1">
    <source>
        <dbReference type="EMBL" id="BBH87483.1"/>
    </source>
</evidence>
<reference evidence="1" key="1">
    <citation type="submission" date="2018-12" db="EMBL/GenBank/DDBJ databases">
        <title>Novel natural products biosynthetic potential of the class Ktedonobacteria.</title>
        <authorList>
            <person name="Zheng Y."/>
            <person name="Saitou A."/>
            <person name="Wang C.M."/>
            <person name="Toyoda A."/>
            <person name="Minakuchi Y."/>
            <person name="Sekiguchi Y."/>
            <person name="Ueda K."/>
            <person name="Takano H."/>
            <person name="Sakai Y."/>
            <person name="Yokota A."/>
            <person name="Yabe S."/>
        </authorList>
    </citation>
    <scope>NUCLEOTIDE SEQUENCE</scope>
    <source>
        <strain evidence="1">COM3</strain>
    </source>
</reference>
<sequence length="114" mass="13149">MGVSKWYLASVSTPEKKPLHISELQWDVKRRSVTIGNLIVTFTATEFRLLYPLRSGAPVTYADLAWYAYNYTVDEKVRVMMDKHIDRIRGKLRGSGVYIYCVLNYGYLLLPEAP</sequence>
<protein>
    <recommendedName>
        <fullName evidence="2">OmpR/PhoB-type domain-containing protein</fullName>
    </recommendedName>
</protein>
<proteinExistence type="predicted"/>
<dbReference type="Gene3D" id="1.10.10.10">
    <property type="entry name" value="Winged helix-like DNA-binding domain superfamily/Winged helix DNA-binding domain"/>
    <property type="match status" value="1"/>
</dbReference>
<dbReference type="InterPro" id="IPR016032">
    <property type="entry name" value="Sig_transdc_resp-reg_C-effctor"/>
</dbReference>
<gene>
    <name evidence="1" type="ORF">KTC_22340</name>
</gene>